<dbReference type="InterPro" id="IPR016181">
    <property type="entry name" value="Acyl_CoA_acyltransferase"/>
</dbReference>
<dbReference type="CDD" id="cd04301">
    <property type="entry name" value="NAT_SF"/>
    <property type="match status" value="1"/>
</dbReference>
<reference evidence="2 3" key="1">
    <citation type="journal article" date="2014" name="Int. J. Syst. Evol. Microbiol.">
        <title>Complete genome sequence of Corynebacterium casei LMG S-19264T (=DSM 44701T), isolated from a smear-ripened cheese.</title>
        <authorList>
            <consortium name="US DOE Joint Genome Institute (JGI-PGF)"/>
            <person name="Walter F."/>
            <person name="Albersmeier A."/>
            <person name="Kalinowski J."/>
            <person name="Ruckert C."/>
        </authorList>
    </citation>
    <scope>NUCLEOTIDE SEQUENCE [LARGE SCALE GENOMIC DNA]</scope>
    <source>
        <strain evidence="2 3">CECT 8670</strain>
    </source>
</reference>
<proteinExistence type="predicted"/>
<evidence type="ECO:0000259" key="1">
    <source>
        <dbReference type="PROSITE" id="PS51186"/>
    </source>
</evidence>
<evidence type="ECO:0000313" key="2">
    <source>
        <dbReference type="EMBL" id="MDN3618771.1"/>
    </source>
</evidence>
<dbReference type="RefSeq" id="WP_261973488.1">
    <property type="nucleotide sequence ID" value="NZ_CP103460.1"/>
</dbReference>
<organism evidence="2 3">
    <name type="scientific">Polaribacter sejongensis</name>
    <dbReference type="NCBI Taxonomy" id="985043"/>
    <lineage>
        <taxon>Bacteria</taxon>
        <taxon>Pseudomonadati</taxon>
        <taxon>Bacteroidota</taxon>
        <taxon>Flavobacteriia</taxon>
        <taxon>Flavobacteriales</taxon>
        <taxon>Flavobacteriaceae</taxon>
    </lineage>
</organism>
<comment type="caution">
    <text evidence="2">The sequence shown here is derived from an EMBL/GenBank/DDBJ whole genome shotgun (WGS) entry which is preliminary data.</text>
</comment>
<dbReference type="EMBL" id="JAUFQH010000004">
    <property type="protein sequence ID" value="MDN3618771.1"/>
    <property type="molecule type" value="Genomic_DNA"/>
</dbReference>
<dbReference type="SUPFAM" id="SSF55729">
    <property type="entry name" value="Acyl-CoA N-acyltransferases (Nat)"/>
    <property type="match status" value="1"/>
</dbReference>
<dbReference type="PROSITE" id="PS51186">
    <property type="entry name" value="GNAT"/>
    <property type="match status" value="1"/>
</dbReference>
<gene>
    <name evidence="2" type="ORF">QWY81_04795</name>
</gene>
<accession>A0AAJ1QV58</accession>
<dbReference type="AlphaFoldDB" id="A0AAJ1QV58"/>
<feature type="domain" description="N-acetyltransferase" evidence="1">
    <location>
        <begin position="4"/>
        <end position="144"/>
    </location>
</feature>
<dbReference type="Gene3D" id="3.40.630.30">
    <property type="match status" value="1"/>
</dbReference>
<sequence>MKLLRIKNTSDTYFSEAWQLYEDAFPIEERRLLEDQSLVLQNEQYHFDAIIDNNQFMGFILWWEFNTNRYIDHFATAVAQRNKGLGKAILSNFIKSSSKPIILEVELPICNLNKRRIQFYENVGFKLNQHPYKMPPLRKEQPAVELLLMTYPNNISLKEVDLFIEKCHPIIFKNNL</sequence>
<evidence type="ECO:0000313" key="3">
    <source>
        <dbReference type="Proteomes" id="UP001228636"/>
    </source>
</evidence>
<dbReference type="GO" id="GO:0016747">
    <property type="term" value="F:acyltransferase activity, transferring groups other than amino-acyl groups"/>
    <property type="evidence" value="ECO:0007669"/>
    <property type="project" value="InterPro"/>
</dbReference>
<name>A0AAJ1QV58_9FLAO</name>
<dbReference type="Pfam" id="PF00583">
    <property type="entry name" value="Acetyltransf_1"/>
    <property type="match status" value="1"/>
</dbReference>
<dbReference type="Proteomes" id="UP001228636">
    <property type="component" value="Unassembled WGS sequence"/>
</dbReference>
<dbReference type="InterPro" id="IPR000182">
    <property type="entry name" value="GNAT_dom"/>
</dbReference>
<protein>
    <submittedName>
        <fullName evidence="2">GNAT family N-acetyltransferase</fullName>
    </submittedName>
</protein>